<dbReference type="KEGG" id="ssm:Spirs_2964"/>
<comment type="cofactor">
    <cofactor evidence="1">
        <name>Mn(2+)</name>
        <dbReference type="ChEBI" id="CHEBI:29035"/>
    </cofactor>
</comment>
<keyword evidence="5" id="KW-0119">Carbohydrate metabolism</keyword>
<sequence>MKRSEINAIIEGAQAFFSEQGFHLPEWAFWNPEQWAAHKNGCKEIFDCKLGWDITDFGSGRFETRGLTLFTLRNGLEGSYAKPYAEKIMVVGEEQETPFHFHWNKMEDIINRGGGKLAFELYMSDAQDGFSTQSVTVSVDGVQRVLEAGERLVLDPGSSLSLPQRLYHRFFAVKGYGKVMCGEVSMVNDDDSDNRFKEELGRFPAIEEDVPPTRLMVGDYRRFA</sequence>
<proteinExistence type="inferred from homology"/>
<accession>E1R3U5</accession>
<evidence type="ECO:0000313" key="9">
    <source>
        <dbReference type="EMBL" id="ADK82066.1"/>
    </source>
</evidence>
<gene>
    <name evidence="9" type="ordered locus">Spirs_2964</name>
</gene>
<dbReference type="Gene3D" id="2.60.120.10">
    <property type="entry name" value="Jelly Rolls"/>
    <property type="match status" value="1"/>
</dbReference>
<keyword evidence="10" id="KW-1185">Reference proteome</keyword>
<reference evidence="9 10" key="1">
    <citation type="journal article" date="2010" name="Stand. Genomic Sci.">
        <title>Complete genome sequence of Spirochaeta smaragdinae type strain (SEBR 4228).</title>
        <authorList>
            <person name="Mavromatis K."/>
            <person name="Yasawong M."/>
            <person name="Chertkov O."/>
            <person name="Lapidus A."/>
            <person name="Lucas S."/>
            <person name="Nolan M."/>
            <person name="Del Rio T.G."/>
            <person name="Tice H."/>
            <person name="Cheng J.F."/>
            <person name="Pitluck S."/>
            <person name="Liolios K."/>
            <person name="Ivanova N."/>
            <person name="Tapia R."/>
            <person name="Han C."/>
            <person name="Bruce D."/>
            <person name="Goodwin L."/>
            <person name="Pati A."/>
            <person name="Chen A."/>
            <person name="Palaniappan K."/>
            <person name="Land M."/>
            <person name="Hauser L."/>
            <person name="Chang Y.J."/>
            <person name="Jeffries C.D."/>
            <person name="Detter J.C."/>
            <person name="Rohde M."/>
            <person name="Brambilla E."/>
            <person name="Spring S."/>
            <person name="Goker M."/>
            <person name="Sikorski J."/>
            <person name="Woyke T."/>
            <person name="Bristow J."/>
            <person name="Eisen J.A."/>
            <person name="Markowitz V."/>
            <person name="Hugenholtz P."/>
            <person name="Klenk H.P."/>
            <person name="Kyrpides N.C."/>
        </authorList>
    </citation>
    <scope>NUCLEOTIDE SEQUENCE [LARGE SCALE GENOMIC DNA]</scope>
    <source>
        <strain evidence="10">DSM 11293 / JCM 15392 / SEBR 4228</strain>
    </source>
</reference>
<protein>
    <recommendedName>
        <fullName evidence="8">D-lyxose ketol-isomerase</fullName>
        <ecNumber evidence="8">5.3.1.15</ecNumber>
    </recommendedName>
</protein>
<dbReference type="InterPro" id="IPR014710">
    <property type="entry name" value="RmlC-like_jellyroll"/>
</dbReference>
<dbReference type="Pfam" id="PF07385">
    <property type="entry name" value="Lyx_isomer"/>
    <property type="match status" value="1"/>
</dbReference>
<dbReference type="CDD" id="cd20309">
    <property type="entry name" value="cupin_EcSI"/>
    <property type="match status" value="1"/>
</dbReference>
<evidence type="ECO:0000256" key="6">
    <source>
        <dbReference type="ARBA" id="ARBA00044907"/>
    </source>
</evidence>
<evidence type="ECO:0000256" key="2">
    <source>
        <dbReference type="ARBA" id="ARBA00022723"/>
    </source>
</evidence>
<dbReference type="EC" id="5.3.1.15" evidence="8"/>
<dbReference type="AlphaFoldDB" id="E1R3U5"/>
<dbReference type="EMBL" id="CP002116">
    <property type="protein sequence ID" value="ADK82066.1"/>
    <property type="molecule type" value="Genomic_DNA"/>
</dbReference>
<dbReference type="HOGENOM" id="CLU_1204311_0_0_12"/>
<dbReference type="GO" id="GO:0046872">
    <property type="term" value="F:metal ion binding"/>
    <property type="evidence" value="ECO:0007669"/>
    <property type="project" value="UniProtKB-KW"/>
</dbReference>
<name>E1R3U5_SEDSS</name>
<evidence type="ECO:0000256" key="5">
    <source>
        <dbReference type="ARBA" id="ARBA00023277"/>
    </source>
</evidence>
<dbReference type="OrthoDB" id="27002at2"/>
<dbReference type="RefSeq" id="WP_013255525.1">
    <property type="nucleotide sequence ID" value="NC_014364.1"/>
</dbReference>
<organism evidence="9 10">
    <name type="scientific">Sediminispirochaeta smaragdinae (strain DSM 11293 / JCM 15392 / SEBR 4228)</name>
    <name type="common">Spirochaeta smaragdinae</name>
    <dbReference type="NCBI Taxonomy" id="573413"/>
    <lineage>
        <taxon>Bacteria</taxon>
        <taxon>Pseudomonadati</taxon>
        <taxon>Spirochaetota</taxon>
        <taxon>Spirochaetia</taxon>
        <taxon>Spirochaetales</taxon>
        <taxon>Spirochaetaceae</taxon>
        <taxon>Sediminispirochaeta</taxon>
    </lineage>
</organism>
<keyword evidence="3" id="KW-0464">Manganese</keyword>
<evidence type="ECO:0000256" key="7">
    <source>
        <dbReference type="ARBA" id="ARBA00044951"/>
    </source>
</evidence>
<keyword evidence="4" id="KW-0413">Isomerase</keyword>
<dbReference type="eggNOG" id="COG3822">
    <property type="taxonomic scope" value="Bacteria"/>
</dbReference>
<dbReference type="STRING" id="573413.Spirs_2964"/>
<dbReference type="InterPro" id="IPR010864">
    <property type="entry name" value="D-lyxose_isomer"/>
</dbReference>
<keyword evidence="2" id="KW-0479">Metal-binding</keyword>
<evidence type="ECO:0000313" key="10">
    <source>
        <dbReference type="Proteomes" id="UP000002318"/>
    </source>
</evidence>
<evidence type="ECO:0000256" key="1">
    <source>
        <dbReference type="ARBA" id="ARBA00001936"/>
    </source>
</evidence>
<dbReference type="InterPro" id="IPR047581">
    <property type="entry name" value="EcSI_cupin"/>
</dbReference>
<dbReference type="GO" id="GO:0047828">
    <property type="term" value="F:D-lyxose ketol-isomerase activity"/>
    <property type="evidence" value="ECO:0007669"/>
    <property type="project" value="UniProtKB-EC"/>
</dbReference>
<evidence type="ECO:0000256" key="8">
    <source>
        <dbReference type="ARBA" id="ARBA00044972"/>
    </source>
</evidence>
<comment type="catalytic activity">
    <reaction evidence="6">
        <text>D-lyxose = D-xylulose</text>
        <dbReference type="Rhea" id="RHEA:14201"/>
        <dbReference type="ChEBI" id="CHEBI:16789"/>
        <dbReference type="ChEBI" id="CHEBI:17140"/>
        <dbReference type="EC" id="5.3.1.15"/>
    </reaction>
</comment>
<evidence type="ECO:0000256" key="3">
    <source>
        <dbReference type="ARBA" id="ARBA00023211"/>
    </source>
</evidence>
<comment type="similarity">
    <text evidence="7">Belongs to the D-lyxose ketol-isomerase family.</text>
</comment>
<dbReference type="Proteomes" id="UP000002318">
    <property type="component" value="Chromosome"/>
</dbReference>
<evidence type="ECO:0000256" key="4">
    <source>
        <dbReference type="ARBA" id="ARBA00023235"/>
    </source>
</evidence>